<keyword evidence="1" id="KW-0175">Coiled coil</keyword>
<accession>A0A813C1M3</accession>
<protein>
    <submittedName>
        <fullName evidence="2">Uncharacterized protein</fullName>
    </submittedName>
</protein>
<dbReference type="AlphaFoldDB" id="A0A813C1M3"/>
<sequence>MQGSVGNGGYQAQSGTPDLISGSIDKIDILMNSSDFSAWISSAPTHHLERAHEMAEEKVNELIRKKMELKSELSKRESLNAAWTAPNQIDQSWRRLSTRNARTRARRIGT</sequence>
<proteinExistence type="predicted"/>
<evidence type="ECO:0000313" key="3">
    <source>
        <dbReference type="Proteomes" id="UP000601435"/>
    </source>
</evidence>
<dbReference type="Proteomes" id="UP000601435">
    <property type="component" value="Unassembled WGS sequence"/>
</dbReference>
<reference evidence="2" key="1">
    <citation type="submission" date="2021-02" db="EMBL/GenBank/DDBJ databases">
        <authorList>
            <person name="Dougan E. K."/>
            <person name="Rhodes N."/>
            <person name="Thang M."/>
            <person name="Chan C."/>
        </authorList>
    </citation>
    <scope>NUCLEOTIDE SEQUENCE</scope>
</reference>
<feature type="coiled-coil region" evidence="1">
    <location>
        <begin position="45"/>
        <end position="72"/>
    </location>
</feature>
<name>A0A813C1M3_9DINO</name>
<evidence type="ECO:0000313" key="2">
    <source>
        <dbReference type="EMBL" id="CAE7938231.1"/>
    </source>
</evidence>
<dbReference type="EMBL" id="CAJNJA010085831">
    <property type="protein sequence ID" value="CAE7938231.1"/>
    <property type="molecule type" value="Genomic_DNA"/>
</dbReference>
<keyword evidence="3" id="KW-1185">Reference proteome</keyword>
<organism evidence="2 3">
    <name type="scientific">Symbiodinium necroappetens</name>
    <dbReference type="NCBI Taxonomy" id="1628268"/>
    <lineage>
        <taxon>Eukaryota</taxon>
        <taxon>Sar</taxon>
        <taxon>Alveolata</taxon>
        <taxon>Dinophyceae</taxon>
        <taxon>Suessiales</taxon>
        <taxon>Symbiodiniaceae</taxon>
        <taxon>Symbiodinium</taxon>
    </lineage>
</organism>
<gene>
    <name evidence="2" type="ORF">SNEC2469_LOCUS33075</name>
</gene>
<evidence type="ECO:0000256" key="1">
    <source>
        <dbReference type="SAM" id="Coils"/>
    </source>
</evidence>
<comment type="caution">
    <text evidence="2">The sequence shown here is derived from an EMBL/GenBank/DDBJ whole genome shotgun (WGS) entry which is preliminary data.</text>
</comment>